<dbReference type="InterPro" id="IPR005115">
    <property type="entry name" value="Gly_transporter"/>
</dbReference>
<evidence type="ECO:0000256" key="1">
    <source>
        <dbReference type="SAM" id="MobiDB-lite"/>
    </source>
</evidence>
<dbReference type="AlphaFoldDB" id="A0A7Y7M5H2"/>
<organism evidence="4 5">
    <name type="scientific">Nguyenibacter vanlangensis</name>
    <dbReference type="NCBI Taxonomy" id="1216886"/>
    <lineage>
        <taxon>Bacteria</taxon>
        <taxon>Pseudomonadati</taxon>
        <taxon>Pseudomonadota</taxon>
        <taxon>Alphaproteobacteria</taxon>
        <taxon>Acetobacterales</taxon>
        <taxon>Acetobacteraceae</taxon>
        <taxon>Nguyenibacter</taxon>
    </lineage>
</organism>
<keyword evidence="2" id="KW-1133">Transmembrane helix</keyword>
<dbReference type="EMBL" id="JABXXP010000278">
    <property type="protein sequence ID" value="NVN11890.1"/>
    <property type="molecule type" value="Genomic_DNA"/>
</dbReference>
<dbReference type="RefSeq" id="WP_176640556.1">
    <property type="nucleotide sequence ID" value="NZ_JABXXP010000278.1"/>
</dbReference>
<name>A0A7Y7M5H2_9PROT</name>
<gene>
    <name evidence="4" type="ORF">HUK84_12325</name>
</gene>
<keyword evidence="2" id="KW-0812">Transmembrane</keyword>
<evidence type="ECO:0000259" key="3">
    <source>
        <dbReference type="Pfam" id="PF03458"/>
    </source>
</evidence>
<feature type="domain" description="Glycine transporter" evidence="3">
    <location>
        <begin position="43"/>
        <end position="79"/>
    </location>
</feature>
<reference evidence="4 5" key="1">
    <citation type="submission" date="2020-06" db="EMBL/GenBank/DDBJ databases">
        <title>Description of novel acetic acid bacteria.</title>
        <authorList>
            <person name="Sombolestani A."/>
        </authorList>
    </citation>
    <scope>NUCLEOTIDE SEQUENCE [LARGE SCALE GENOMIC DNA]</scope>
    <source>
        <strain evidence="4 5">LMG 31431</strain>
    </source>
</reference>
<feature type="region of interest" description="Disordered" evidence="1">
    <location>
        <begin position="1"/>
        <end position="32"/>
    </location>
</feature>
<protein>
    <submittedName>
        <fullName evidence="4">TRIC cation channel family protein</fullName>
    </submittedName>
</protein>
<feature type="transmembrane region" description="Helical" evidence="2">
    <location>
        <begin position="35"/>
        <end position="52"/>
    </location>
</feature>
<accession>A0A7Y7M5H2</accession>
<dbReference type="Pfam" id="PF03458">
    <property type="entry name" value="Gly_transporter"/>
    <property type="match status" value="1"/>
</dbReference>
<sequence>MSGDRGTGDQGTRDRGTADRHPSQRRPAGTARMRMDRIVLAGDLAGTMVFAAEGAMAAIGRGLDVFGVVVVACVVALGG</sequence>
<dbReference type="Proteomes" id="UP000534870">
    <property type="component" value="Unassembled WGS sequence"/>
</dbReference>
<evidence type="ECO:0000313" key="4">
    <source>
        <dbReference type="EMBL" id="NVN11890.1"/>
    </source>
</evidence>
<keyword evidence="2" id="KW-0472">Membrane</keyword>
<comment type="caution">
    <text evidence="4">The sequence shown here is derived from an EMBL/GenBank/DDBJ whole genome shotgun (WGS) entry which is preliminary data.</text>
</comment>
<feature type="non-terminal residue" evidence="4">
    <location>
        <position position="79"/>
    </location>
</feature>
<evidence type="ECO:0000313" key="5">
    <source>
        <dbReference type="Proteomes" id="UP000534870"/>
    </source>
</evidence>
<feature type="compositionally biased region" description="Basic and acidic residues" evidence="1">
    <location>
        <begin position="11"/>
        <end position="22"/>
    </location>
</feature>
<proteinExistence type="predicted"/>
<evidence type="ECO:0000256" key="2">
    <source>
        <dbReference type="SAM" id="Phobius"/>
    </source>
</evidence>